<dbReference type="InterPro" id="IPR016130">
    <property type="entry name" value="Tyr_Pase_AS"/>
</dbReference>
<keyword evidence="2" id="KW-1185">Reference proteome</keyword>
<protein>
    <submittedName>
        <fullName evidence="1">Protein tyrosine phosphatase</fullName>
    </submittedName>
</protein>
<dbReference type="AlphaFoldDB" id="A0A7C9VC00"/>
<accession>A0A7C9VC00</accession>
<dbReference type="EMBL" id="JAAKZG010000003">
    <property type="protein sequence ID" value="NGN40828.1"/>
    <property type="molecule type" value="Genomic_DNA"/>
</dbReference>
<dbReference type="PROSITE" id="PS00383">
    <property type="entry name" value="TYR_PHOSPHATASE_1"/>
    <property type="match status" value="1"/>
</dbReference>
<gene>
    <name evidence="1" type="ORF">G6N74_07100</name>
</gene>
<dbReference type="InterPro" id="IPR029021">
    <property type="entry name" value="Prot-tyrosine_phosphatase-like"/>
</dbReference>
<organism evidence="1 2">
    <name type="scientific">Mesorhizobium zhangyense</name>
    <dbReference type="NCBI Taxonomy" id="1776730"/>
    <lineage>
        <taxon>Bacteria</taxon>
        <taxon>Pseudomonadati</taxon>
        <taxon>Pseudomonadota</taxon>
        <taxon>Alphaproteobacteria</taxon>
        <taxon>Hyphomicrobiales</taxon>
        <taxon>Phyllobacteriaceae</taxon>
        <taxon>Mesorhizobium</taxon>
    </lineage>
</organism>
<dbReference type="SUPFAM" id="SSF52799">
    <property type="entry name" value="(Phosphotyrosine protein) phosphatases II"/>
    <property type="match status" value="1"/>
</dbReference>
<proteinExistence type="predicted"/>
<dbReference type="Proteomes" id="UP000481252">
    <property type="component" value="Unassembled WGS sequence"/>
</dbReference>
<evidence type="ECO:0000313" key="2">
    <source>
        <dbReference type="Proteomes" id="UP000481252"/>
    </source>
</evidence>
<name>A0A7C9VC00_9HYPH</name>
<evidence type="ECO:0000313" key="1">
    <source>
        <dbReference type="EMBL" id="NGN40828.1"/>
    </source>
</evidence>
<comment type="caution">
    <text evidence="1">The sequence shown here is derived from an EMBL/GenBank/DDBJ whole genome shotgun (WGS) entry which is preliminary data.</text>
</comment>
<reference evidence="1 2" key="1">
    <citation type="submission" date="2020-02" db="EMBL/GenBank/DDBJ databases">
        <title>Genome sequence of the type strain CGMCC 1.15528 of Mesorhizobium zhangyense.</title>
        <authorList>
            <person name="Gao J."/>
            <person name="Sun J."/>
        </authorList>
    </citation>
    <scope>NUCLEOTIDE SEQUENCE [LARGE SCALE GENOMIC DNA]</scope>
    <source>
        <strain evidence="1 2">CGMCC 1.15528</strain>
    </source>
</reference>
<sequence length="167" mass="17801">MIYVCPLSKIDETVTRIGASRMVSLLNTGTALTRPAVIAPENHLLLLMNDIAEAQEGMTLPGEDHVRNLLDFAGTWDRAQPLLIHCFAGISRSTASAYIVASALSPHRDEVELANTLRQASPSATPNPRLIAVADDILGRGGRMVDAIRAIGRGADAFEGTPFGLSL</sequence>
<dbReference type="Gene3D" id="3.90.190.10">
    <property type="entry name" value="Protein tyrosine phosphatase superfamily"/>
    <property type="match status" value="1"/>
</dbReference>
<dbReference type="RefSeq" id="WP_165115812.1">
    <property type="nucleotide sequence ID" value="NZ_JAAKZG010000003.1"/>
</dbReference>